<comment type="caution">
    <text evidence="3">The sequence shown here is derived from an EMBL/GenBank/DDBJ whole genome shotgun (WGS) entry which is preliminary data.</text>
</comment>
<sequence>MKAVDIPHVKYISQLSRHLASIPASHIDFERRSAVAIIIRLVILDDTAYPVFTPPTIQTPESIVQACDIFLSQKEFCNARAQLLFIQRAHHDKDPWSGHIGFPGGKREAQDQNDQQTAERETKEELGLDLQTFVHLGQLDDAPAYMFCRGTKLVVSPHVYLQTTENTPPLLLSDEVASAHWIGFDHLLSKVDNRVDLTSYRSVKSMIVERMVGGRGKALRWWQQALSVFVGSLHYTVLELPFVARDSLVNAKIARKITPFATDSELHLWGLSLIMAATLVDMSLPVAPIQLPQFISIAGPWPQLGNWLWTDVNAITNFIHNRFWSPYSRKPWQVQKSSGNQLLAYFRVLPVAFSLSCAVKVTAIWYLGRQLWKYIW</sequence>
<dbReference type="Gene3D" id="3.90.79.10">
    <property type="entry name" value="Nucleoside Triphosphate Pyrophosphohydrolase"/>
    <property type="match status" value="1"/>
</dbReference>
<feature type="region of interest" description="Disordered" evidence="1">
    <location>
        <begin position="97"/>
        <end position="122"/>
    </location>
</feature>
<dbReference type="AlphaFoldDB" id="A0A9W8IB24"/>
<evidence type="ECO:0000259" key="2">
    <source>
        <dbReference type="PROSITE" id="PS51462"/>
    </source>
</evidence>
<reference evidence="3" key="1">
    <citation type="submission" date="2022-07" db="EMBL/GenBank/DDBJ databases">
        <title>Phylogenomic reconstructions and comparative analyses of Kickxellomycotina fungi.</title>
        <authorList>
            <person name="Reynolds N.K."/>
            <person name="Stajich J.E."/>
            <person name="Barry K."/>
            <person name="Grigoriev I.V."/>
            <person name="Crous P."/>
            <person name="Smith M.E."/>
        </authorList>
    </citation>
    <scope>NUCLEOTIDE SEQUENCE</scope>
    <source>
        <strain evidence="3">NRRL 1566</strain>
    </source>
</reference>
<feature type="domain" description="Nudix hydrolase" evidence="2">
    <location>
        <begin position="62"/>
        <end position="208"/>
    </location>
</feature>
<dbReference type="InterPro" id="IPR015797">
    <property type="entry name" value="NUDIX_hydrolase-like_dom_sf"/>
</dbReference>
<accession>A0A9W8IB24</accession>
<protein>
    <recommendedName>
        <fullName evidence="2">Nudix hydrolase domain-containing protein</fullName>
    </recommendedName>
</protein>
<dbReference type="SUPFAM" id="SSF55811">
    <property type="entry name" value="Nudix"/>
    <property type="match status" value="1"/>
</dbReference>
<dbReference type="OrthoDB" id="77989at2759"/>
<dbReference type="GO" id="GO:0010945">
    <property type="term" value="F:coenzyme A diphosphatase activity"/>
    <property type="evidence" value="ECO:0007669"/>
    <property type="project" value="InterPro"/>
</dbReference>
<dbReference type="CDD" id="cd03426">
    <property type="entry name" value="NUDIX_CoAse_Nudt7"/>
    <property type="match status" value="1"/>
</dbReference>
<dbReference type="InterPro" id="IPR045121">
    <property type="entry name" value="CoAse"/>
</dbReference>
<evidence type="ECO:0000256" key="1">
    <source>
        <dbReference type="SAM" id="MobiDB-lite"/>
    </source>
</evidence>
<dbReference type="Proteomes" id="UP001139887">
    <property type="component" value="Unassembled WGS sequence"/>
</dbReference>
<dbReference type="InterPro" id="IPR000086">
    <property type="entry name" value="NUDIX_hydrolase_dom"/>
</dbReference>
<dbReference type="PANTHER" id="PTHR12992:SF44">
    <property type="entry name" value="NUDIX HYDROLASE DOMAIN-CONTAINING PROTEIN"/>
    <property type="match status" value="1"/>
</dbReference>
<evidence type="ECO:0000313" key="3">
    <source>
        <dbReference type="EMBL" id="KAJ2852375.1"/>
    </source>
</evidence>
<keyword evidence="4" id="KW-1185">Reference proteome</keyword>
<dbReference type="EMBL" id="JANBUW010000003">
    <property type="protein sequence ID" value="KAJ2852375.1"/>
    <property type="molecule type" value="Genomic_DNA"/>
</dbReference>
<evidence type="ECO:0000313" key="4">
    <source>
        <dbReference type="Proteomes" id="UP001139887"/>
    </source>
</evidence>
<name>A0A9W8IB24_9FUNG</name>
<organism evidence="3 4">
    <name type="scientific">Coemansia brasiliensis</name>
    <dbReference type="NCBI Taxonomy" id="2650707"/>
    <lineage>
        <taxon>Eukaryota</taxon>
        <taxon>Fungi</taxon>
        <taxon>Fungi incertae sedis</taxon>
        <taxon>Zoopagomycota</taxon>
        <taxon>Kickxellomycotina</taxon>
        <taxon>Kickxellomycetes</taxon>
        <taxon>Kickxellales</taxon>
        <taxon>Kickxellaceae</taxon>
        <taxon>Coemansia</taxon>
    </lineage>
</organism>
<dbReference type="PANTHER" id="PTHR12992">
    <property type="entry name" value="NUDIX HYDROLASE"/>
    <property type="match status" value="1"/>
</dbReference>
<gene>
    <name evidence="3" type="ORF">IWW36_000262</name>
</gene>
<proteinExistence type="predicted"/>
<dbReference type="Pfam" id="PF00293">
    <property type="entry name" value="NUDIX"/>
    <property type="match status" value="1"/>
</dbReference>
<dbReference type="PROSITE" id="PS51462">
    <property type="entry name" value="NUDIX"/>
    <property type="match status" value="1"/>
</dbReference>